<keyword evidence="8" id="KW-0675">Receptor</keyword>
<dbReference type="InterPro" id="IPR013783">
    <property type="entry name" value="Ig-like_fold"/>
</dbReference>
<proteinExistence type="evidence at transcript level"/>
<feature type="transmembrane region" description="Helical" evidence="10">
    <location>
        <begin position="525"/>
        <end position="546"/>
    </location>
</feature>
<dbReference type="AlphaFoldDB" id="A0A5J6Y0M6"/>
<keyword evidence="4 11" id="KW-0732">Signal</keyword>
<dbReference type="PROSITE" id="PS50853">
    <property type="entry name" value="FN3"/>
    <property type="match status" value="2"/>
</dbReference>
<feature type="domain" description="Fibronectin type-III" evidence="12">
    <location>
        <begin position="415"/>
        <end position="511"/>
    </location>
</feature>
<dbReference type="GO" id="GO:0005886">
    <property type="term" value="C:plasma membrane"/>
    <property type="evidence" value="ECO:0007669"/>
    <property type="project" value="UniProtKB-ARBA"/>
</dbReference>
<feature type="domain" description="Fibronectin type-III" evidence="12">
    <location>
        <begin position="317"/>
        <end position="414"/>
    </location>
</feature>
<evidence type="ECO:0000256" key="7">
    <source>
        <dbReference type="ARBA" id="ARBA00023136"/>
    </source>
</evidence>
<evidence type="ECO:0000256" key="9">
    <source>
        <dbReference type="ARBA" id="ARBA00023180"/>
    </source>
</evidence>
<evidence type="ECO:0000313" key="13">
    <source>
        <dbReference type="EMBL" id="QFO86705.1"/>
    </source>
</evidence>
<dbReference type="CDD" id="cd00063">
    <property type="entry name" value="FN3"/>
    <property type="match status" value="1"/>
</dbReference>
<dbReference type="SMART" id="SM00060">
    <property type="entry name" value="FN3"/>
    <property type="match status" value="2"/>
</dbReference>
<evidence type="ECO:0000256" key="3">
    <source>
        <dbReference type="ARBA" id="ARBA00022692"/>
    </source>
</evidence>
<evidence type="ECO:0000256" key="8">
    <source>
        <dbReference type="ARBA" id="ARBA00023170"/>
    </source>
</evidence>
<dbReference type="InterPro" id="IPR036116">
    <property type="entry name" value="FN3_sf"/>
</dbReference>
<evidence type="ECO:0000256" key="11">
    <source>
        <dbReference type="SAM" id="SignalP"/>
    </source>
</evidence>
<keyword evidence="7 10" id="KW-0472">Membrane</keyword>
<evidence type="ECO:0000256" key="5">
    <source>
        <dbReference type="ARBA" id="ARBA00022737"/>
    </source>
</evidence>
<dbReference type="PANTHER" id="PTHR48423:SF2">
    <property type="entry name" value="INTERLEUKIN-12 RECEPTOR SUBUNIT BETA-2"/>
    <property type="match status" value="1"/>
</dbReference>
<evidence type="ECO:0000256" key="4">
    <source>
        <dbReference type="ARBA" id="ARBA00022729"/>
    </source>
</evidence>
<sequence length="779" mass="87326">MDFFVKVWQVVFLLLFSAKFCECYRIRCVGKLIIDSDVIHMGSNLTVGCQSDTEHCGRHFAIDFNGQTIFKAINCSVIKTQIVINQPKSSLLCKVKEGDTWHSVCGRDLQAGCKPKFSCVTYQHSEFVNCSLTATTETYLFTTFRVTFHNRTSQFLQYEMNKNRCVSIPRSLFDENMTYKVHIKGQNALGESHSNFTFSIRDIVIPSTPKITQVVFENGGLSPTIYWNGSDDVLKPSLRFRTAHNDQDWHYKPENYSGDLLYYKLSYKEEGKIHELNCSAHVTHQTLKMSVAEVNISAVTSAGSSPPTPVSLICTGRPAPVITYLVPAAGGSVLLAWDFSHYSEVKGGILGFVVQWQQSPVRLEWKRLGKDCNFTLLQGMQFGVLYNISLYAEEASGVSDPAYGQVYAREDKPLAGPDVSVTTVGENQILIQWDELAQEKQRGFITNYTIYFQRHRDKTLIQNQNVPYTFPRRLSWELQGPQECFDILVSAWNSAGEGPKGKPATYCCPSKLSYQPRSYKTTGGMIAGICLAAAVPIVILANLMYLKCVRQRMMKMCMSMGVSWIFENLPKFDNSNAIKLLKDDSYGPWGPLPGDSDPPLTPIEEVNPSWERQDSYPTVLHVTETPTTDLFCIDSPYKPQLLTASQRNEELSETTEEELKEEDHFPLLVSPSHHDFSWDLTSIPMIHGHLNSFLAMDGALGSLGILEGLLSPPQIASKKDGRVEENKRIVETGDVGKSTFTSQTILPNDLESCLRGSVFNSSPYSPQGLCHSFSIPEEN</sequence>
<comment type="subcellular location">
    <subcellularLocation>
        <location evidence="1">Membrane</location>
        <topology evidence="1">Single-pass type I membrane protein</topology>
    </subcellularLocation>
</comment>
<keyword evidence="6 10" id="KW-1133">Transmembrane helix</keyword>
<organism evidence="13">
    <name type="scientific">Ctenopharyngodon idella</name>
    <name type="common">Grass carp</name>
    <name type="synonym">Leuciscus idella</name>
    <dbReference type="NCBI Taxonomy" id="7959"/>
    <lineage>
        <taxon>Eukaryota</taxon>
        <taxon>Metazoa</taxon>
        <taxon>Chordata</taxon>
        <taxon>Craniata</taxon>
        <taxon>Vertebrata</taxon>
        <taxon>Euteleostomi</taxon>
        <taxon>Actinopterygii</taxon>
        <taxon>Neopterygii</taxon>
        <taxon>Teleostei</taxon>
        <taxon>Ostariophysi</taxon>
        <taxon>Cypriniformes</taxon>
        <taxon>Xenocyprididae</taxon>
        <taxon>Xenocypridinae</taxon>
        <taxon>Ctenopharyngodon</taxon>
    </lineage>
</organism>
<comment type="similarity">
    <text evidence="2">Belongs to the type I cytokine receptor family. Type 2 subfamily.</text>
</comment>
<dbReference type="InterPro" id="IPR003961">
    <property type="entry name" value="FN3_dom"/>
</dbReference>
<evidence type="ECO:0000256" key="1">
    <source>
        <dbReference type="ARBA" id="ARBA00004479"/>
    </source>
</evidence>
<evidence type="ECO:0000259" key="12">
    <source>
        <dbReference type="PROSITE" id="PS50853"/>
    </source>
</evidence>
<evidence type="ECO:0000256" key="6">
    <source>
        <dbReference type="ARBA" id="ARBA00022989"/>
    </source>
</evidence>
<feature type="chain" id="PRO_5023825281" evidence="11">
    <location>
        <begin position="24"/>
        <end position="779"/>
    </location>
</feature>
<name>A0A5J6Y0M6_CTEID</name>
<dbReference type="SUPFAM" id="SSF49265">
    <property type="entry name" value="Fibronectin type III"/>
    <property type="match status" value="2"/>
</dbReference>
<evidence type="ECO:0000256" key="10">
    <source>
        <dbReference type="SAM" id="Phobius"/>
    </source>
</evidence>
<evidence type="ECO:0000256" key="2">
    <source>
        <dbReference type="ARBA" id="ARBA00008921"/>
    </source>
</evidence>
<dbReference type="PANTHER" id="PTHR48423">
    <property type="entry name" value="INTERLEUKIN-27 RECEPTOR SUBUNIT ALPHA"/>
    <property type="match status" value="1"/>
</dbReference>
<keyword evidence="5" id="KW-0677">Repeat</keyword>
<dbReference type="EMBL" id="MK676012">
    <property type="protein sequence ID" value="QFO86705.1"/>
    <property type="molecule type" value="mRNA"/>
</dbReference>
<dbReference type="Gene3D" id="2.60.40.10">
    <property type="entry name" value="Immunoglobulins"/>
    <property type="match status" value="3"/>
</dbReference>
<protein>
    <submittedName>
        <fullName evidence="13">IL-23R</fullName>
    </submittedName>
</protein>
<accession>A0A5J6Y0M6</accession>
<dbReference type="InterPro" id="IPR052672">
    <property type="entry name" value="Type1_Cytokine_Rcpt_Type2"/>
</dbReference>
<keyword evidence="9" id="KW-0325">Glycoprotein</keyword>
<keyword evidence="3 10" id="KW-0812">Transmembrane</keyword>
<reference evidence="13" key="1">
    <citation type="submission" date="2019-03" db="EMBL/GenBank/DDBJ databases">
        <authorList>
            <person name="Feng S."/>
            <person name="Yin L."/>
            <person name="Qiu X."/>
            <person name="Zhou H."/>
        </authorList>
    </citation>
    <scope>NUCLEOTIDE SEQUENCE</scope>
</reference>
<feature type="signal peptide" evidence="11">
    <location>
        <begin position="1"/>
        <end position="23"/>
    </location>
</feature>